<reference evidence="8 9" key="1">
    <citation type="submission" date="2015-03" db="EMBL/GenBank/DDBJ databases">
        <authorList>
            <person name="Lepp D."/>
            <person name="Hassan Y.I."/>
            <person name="Li X.-Z."/>
            <person name="Zhou T."/>
        </authorList>
    </citation>
    <scope>NUCLEOTIDE SEQUENCE [LARGE SCALE GENOMIC DNA]</scope>
    <source>
        <strain evidence="8 9">E84</strain>
    </source>
</reference>
<keyword evidence="4" id="KW-0410">Iron transport</keyword>
<name>A0A0F5Q418_9HYPH</name>
<feature type="domain" description="Fe/B12 periplasmic-binding" evidence="7">
    <location>
        <begin position="51"/>
        <end position="308"/>
    </location>
</feature>
<feature type="signal peptide" evidence="6">
    <location>
        <begin position="1"/>
        <end position="29"/>
    </location>
</feature>
<dbReference type="InterPro" id="IPR051313">
    <property type="entry name" value="Bact_iron-sidero_bind"/>
</dbReference>
<keyword evidence="4" id="KW-0408">Iron</keyword>
<evidence type="ECO:0000256" key="4">
    <source>
        <dbReference type="ARBA" id="ARBA00022496"/>
    </source>
</evidence>
<dbReference type="RefSeq" id="WP_046140492.1">
    <property type="nucleotide sequence ID" value="NZ_LANJ01000045.1"/>
</dbReference>
<evidence type="ECO:0000256" key="1">
    <source>
        <dbReference type="ARBA" id="ARBA00004196"/>
    </source>
</evidence>
<gene>
    <name evidence="8" type="ORF">WH87_16320</name>
</gene>
<dbReference type="GO" id="GO:0030288">
    <property type="term" value="C:outer membrane-bounded periplasmic space"/>
    <property type="evidence" value="ECO:0007669"/>
    <property type="project" value="TreeGrafter"/>
</dbReference>
<dbReference type="PROSITE" id="PS50983">
    <property type="entry name" value="FE_B12_PBP"/>
    <property type="match status" value="1"/>
</dbReference>
<comment type="subcellular location">
    <subcellularLocation>
        <location evidence="1">Cell envelope</location>
    </subcellularLocation>
</comment>
<sequence>MSTRVTRRQFALGATALAAASTLPGLAFAAETKTVTTLLGTAEVPLNPQRVVTIDHRTDLEPALVLGLDVIASGYWANRPWVPVPEGMADLDMPTTAEHVLNLAPDLIICSGDEPDDEWWPTKRLTAIAPVLTTSFKTNWRNNLLALGEALDRQEPAAAAIAEYDALITDIKTRHAATLAGKTLASVQYFPDDKSFRVHLPDQGDYNNPKGEVMTELAVRTIDPALLGEYGLVSYENMGAALEKADGILFANSSNGDLALLADDPLWLRLPAVANGKVREMTGNTNFGSFYTSRHVAQAFDGLLGLFA</sequence>
<dbReference type="InterPro" id="IPR002491">
    <property type="entry name" value="ABC_transptr_periplasmic_BD"/>
</dbReference>
<dbReference type="PROSITE" id="PS51318">
    <property type="entry name" value="TAT"/>
    <property type="match status" value="1"/>
</dbReference>
<organism evidence="8 9">
    <name type="scientific">Devosia epidermidihirudinis</name>
    <dbReference type="NCBI Taxonomy" id="1293439"/>
    <lineage>
        <taxon>Bacteria</taxon>
        <taxon>Pseudomonadati</taxon>
        <taxon>Pseudomonadota</taxon>
        <taxon>Alphaproteobacteria</taxon>
        <taxon>Hyphomicrobiales</taxon>
        <taxon>Devosiaceae</taxon>
        <taxon>Devosia</taxon>
    </lineage>
</organism>
<protein>
    <recommendedName>
        <fullName evidence="7">Fe/B12 periplasmic-binding domain-containing protein</fullName>
    </recommendedName>
</protein>
<dbReference type="Proteomes" id="UP000033411">
    <property type="component" value="Unassembled WGS sequence"/>
</dbReference>
<feature type="chain" id="PRO_5002494299" description="Fe/B12 periplasmic-binding domain-containing protein" evidence="6">
    <location>
        <begin position="30"/>
        <end position="308"/>
    </location>
</feature>
<comment type="similarity">
    <text evidence="2">Belongs to the bacterial solute-binding protein 8 family.</text>
</comment>
<dbReference type="AlphaFoldDB" id="A0A0F5Q418"/>
<dbReference type="Pfam" id="PF01497">
    <property type="entry name" value="Peripla_BP_2"/>
    <property type="match status" value="1"/>
</dbReference>
<keyword evidence="5 6" id="KW-0732">Signal</keyword>
<evidence type="ECO:0000313" key="9">
    <source>
        <dbReference type="Proteomes" id="UP000033411"/>
    </source>
</evidence>
<dbReference type="SUPFAM" id="SSF53807">
    <property type="entry name" value="Helical backbone' metal receptor"/>
    <property type="match status" value="1"/>
</dbReference>
<dbReference type="STRING" id="1293439.WH87_16320"/>
<dbReference type="PANTHER" id="PTHR30532">
    <property type="entry name" value="IRON III DICITRATE-BINDING PERIPLASMIC PROTEIN"/>
    <property type="match status" value="1"/>
</dbReference>
<evidence type="ECO:0000256" key="3">
    <source>
        <dbReference type="ARBA" id="ARBA00022448"/>
    </source>
</evidence>
<dbReference type="PANTHER" id="PTHR30532:SF1">
    <property type="entry name" value="IRON(3+)-HYDROXAMATE-BINDING PROTEIN FHUD"/>
    <property type="match status" value="1"/>
</dbReference>
<evidence type="ECO:0000313" key="8">
    <source>
        <dbReference type="EMBL" id="KKC35610.1"/>
    </source>
</evidence>
<proteinExistence type="inferred from homology"/>
<evidence type="ECO:0000256" key="2">
    <source>
        <dbReference type="ARBA" id="ARBA00008814"/>
    </source>
</evidence>
<dbReference type="Gene3D" id="3.40.50.1980">
    <property type="entry name" value="Nitrogenase molybdenum iron protein domain"/>
    <property type="match status" value="2"/>
</dbReference>
<dbReference type="GO" id="GO:1901678">
    <property type="term" value="P:iron coordination entity transport"/>
    <property type="evidence" value="ECO:0007669"/>
    <property type="project" value="UniProtKB-ARBA"/>
</dbReference>
<keyword evidence="9" id="KW-1185">Reference proteome</keyword>
<keyword evidence="3" id="KW-0813">Transport</keyword>
<evidence type="ECO:0000259" key="7">
    <source>
        <dbReference type="PROSITE" id="PS50983"/>
    </source>
</evidence>
<accession>A0A0F5Q418</accession>
<comment type="caution">
    <text evidence="8">The sequence shown here is derived from an EMBL/GenBank/DDBJ whole genome shotgun (WGS) entry which is preliminary data.</text>
</comment>
<dbReference type="InterPro" id="IPR006311">
    <property type="entry name" value="TAT_signal"/>
</dbReference>
<keyword evidence="4" id="KW-0406">Ion transport</keyword>
<evidence type="ECO:0000256" key="6">
    <source>
        <dbReference type="SAM" id="SignalP"/>
    </source>
</evidence>
<evidence type="ECO:0000256" key="5">
    <source>
        <dbReference type="ARBA" id="ARBA00022729"/>
    </source>
</evidence>
<dbReference type="PATRIC" id="fig|1293439.3.peg.3331"/>
<dbReference type="OrthoDB" id="9793175at2"/>
<dbReference type="EMBL" id="LANJ01000045">
    <property type="protein sequence ID" value="KKC35610.1"/>
    <property type="molecule type" value="Genomic_DNA"/>
</dbReference>